<name>A0A9X9A7E7_BACCE</name>
<accession>A0A9X9A7E7</accession>
<proteinExistence type="predicted"/>
<comment type="caution">
    <text evidence="2">The sequence shown here is derived from an EMBL/GenBank/DDBJ whole genome shotgun (WGS) entry which is preliminary data.</text>
</comment>
<sequence>MKLLGISMDCLTKSGNPITITPPLLFRFQYIDQDKGWEKIGQSFTNMQYIKDWDSNTNKYVVGFLNEEFYKTKRDRDIIKTDIVNYDIKINHFEEFIKNLSASINKSNTEDTFDKDDNNRYSNNKELNQSLVNKMDSIEKEILELVEKLSKIKNKRYEKTLELNFIKENVKELEADHTFAIHEDPNLKCPFCGSVHENSLENRIEIVKDIQTGSELVALFRSEIKELDSKIHKLSTRKKQLT</sequence>
<evidence type="ECO:0000313" key="3">
    <source>
        <dbReference type="Proteomes" id="UP000308444"/>
    </source>
</evidence>
<dbReference type="Proteomes" id="UP000308444">
    <property type="component" value="Unassembled WGS sequence"/>
</dbReference>
<protein>
    <submittedName>
        <fullName evidence="2">Uncharacterized protein</fullName>
    </submittedName>
</protein>
<feature type="coiled-coil region" evidence="1">
    <location>
        <begin position="128"/>
        <end position="155"/>
    </location>
</feature>
<gene>
    <name evidence="2" type="ORF">FC695_22945</name>
</gene>
<reference evidence="2 3" key="1">
    <citation type="journal article" date="2019" name="Environ. Microbiol.">
        <title>An active ?-lactamase is a part of an orchestrated cell wall stress resistance network of Bacillus subtilis and related rhizosphere species.</title>
        <authorList>
            <person name="Bucher T."/>
            <person name="Keren-Paz A."/>
            <person name="Hausser J."/>
            <person name="Olender T."/>
            <person name="Cytryn E."/>
            <person name="Kolodkin-Gal I."/>
        </authorList>
    </citation>
    <scope>NUCLEOTIDE SEQUENCE [LARGE SCALE GENOMIC DNA]</scope>
    <source>
        <strain evidence="2 3">I32</strain>
    </source>
</reference>
<organism evidence="2 3">
    <name type="scientific">Bacillus cereus</name>
    <dbReference type="NCBI Taxonomy" id="1396"/>
    <lineage>
        <taxon>Bacteria</taxon>
        <taxon>Bacillati</taxon>
        <taxon>Bacillota</taxon>
        <taxon>Bacilli</taxon>
        <taxon>Bacillales</taxon>
        <taxon>Bacillaceae</taxon>
        <taxon>Bacillus</taxon>
        <taxon>Bacillus cereus group</taxon>
    </lineage>
</organism>
<evidence type="ECO:0000256" key="1">
    <source>
        <dbReference type="SAM" id="Coils"/>
    </source>
</evidence>
<keyword evidence="1" id="KW-0175">Coiled coil</keyword>
<dbReference type="AlphaFoldDB" id="A0A9X9A7E7"/>
<dbReference type="EMBL" id="SZOH01001743">
    <property type="protein sequence ID" value="TKI99876.1"/>
    <property type="molecule type" value="Genomic_DNA"/>
</dbReference>
<evidence type="ECO:0000313" key="2">
    <source>
        <dbReference type="EMBL" id="TKI99876.1"/>
    </source>
</evidence>
<feature type="non-terminal residue" evidence="2">
    <location>
        <position position="242"/>
    </location>
</feature>